<evidence type="ECO:0000259" key="3">
    <source>
        <dbReference type="PROSITE" id="PS50158"/>
    </source>
</evidence>
<reference evidence="4" key="1">
    <citation type="submission" date="2016-07" db="EMBL/GenBank/DDBJ databases">
        <title>De novo transcriptome assembly of four accessions of the metal hyperaccumulator plant Noccaea caerulescens.</title>
        <authorList>
            <person name="Blande D."/>
            <person name="Halimaa P."/>
            <person name="Tervahauta A.I."/>
            <person name="Aarts M.G."/>
            <person name="Karenlampi S.O."/>
        </authorList>
    </citation>
    <scope>NUCLEOTIDE SEQUENCE</scope>
</reference>
<dbReference type="GO" id="GO:0008270">
    <property type="term" value="F:zinc ion binding"/>
    <property type="evidence" value="ECO:0007669"/>
    <property type="project" value="UniProtKB-KW"/>
</dbReference>
<evidence type="ECO:0000256" key="1">
    <source>
        <dbReference type="PROSITE-ProRule" id="PRU00047"/>
    </source>
</evidence>
<keyword evidence="1" id="KW-0479">Metal-binding</keyword>
<dbReference type="SUPFAM" id="SSF57756">
    <property type="entry name" value="Retrovirus zinc finger-like domains"/>
    <property type="match status" value="1"/>
</dbReference>
<dbReference type="PROSITE" id="PS50158">
    <property type="entry name" value="ZF_CCHC"/>
    <property type="match status" value="1"/>
</dbReference>
<feature type="domain" description="CCHC-type" evidence="3">
    <location>
        <begin position="125"/>
        <end position="140"/>
    </location>
</feature>
<dbReference type="InterPro" id="IPR001878">
    <property type="entry name" value="Znf_CCHC"/>
</dbReference>
<evidence type="ECO:0000256" key="2">
    <source>
        <dbReference type="SAM" id="MobiDB-lite"/>
    </source>
</evidence>
<protein>
    <recommendedName>
        <fullName evidence="3">CCHC-type domain-containing protein</fullName>
    </recommendedName>
</protein>
<feature type="compositionally biased region" description="Low complexity" evidence="2">
    <location>
        <begin position="52"/>
        <end position="70"/>
    </location>
</feature>
<feature type="region of interest" description="Disordered" evidence="2">
    <location>
        <begin position="52"/>
        <end position="97"/>
    </location>
</feature>
<dbReference type="SMART" id="SM00343">
    <property type="entry name" value="ZnF_C2HC"/>
    <property type="match status" value="2"/>
</dbReference>
<keyword evidence="1" id="KW-0863">Zinc-finger</keyword>
<organism evidence="4">
    <name type="scientific">Noccaea caerulescens</name>
    <name type="common">Alpine penny-cress</name>
    <name type="synonym">Thlaspi caerulescens</name>
    <dbReference type="NCBI Taxonomy" id="107243"/>
    <lineage>
        <taxon>Eukaryota</taxon>
        <taxon>Viridiplantae</taxon>
        <taxon>Streptophyta</taxon>
        <taxon>Embryophyta</taxon>
        <taxon>Tracheophyta</taxon>
        <taxon>Spermatophyta</taxon>
        <taxon>Magnoliopsida</taxon>
        <taxon>eudicotyledons</taxon>
        <taxon>Gunneridae</taxon>
        <taxon>Pentapetalae</taxon>
        <taxon>rosids</taxon>
        <taxon>malvids</taxon>
        <taxon>Brassicales</taxon>
        <taxon>Brassicaceae</taxon>
        <taxon>Coluteocarpeae</taxon>
        <taxon>Noccaea</taxon>
    </lineage>
</organism>
<gene>
    <name evidence="4" type="ORF">MP_TR22327_c6_g1_i1_g.65088</name>
</gene>
<dbReference type="InterPro" id="IPR036875">
    <property type="entry name" value="Znf_CCHC_sf"/>
</dbReference>
<dbReference type="EMBL" id="GEVM01008024">
    <property type="protein sequence ID" value="JAU97914.1"/>
    <property type="molecule type" value="Transcribed_RNA"/>
</dbReference>
<evidence type="ECO:0000313" key="4">
    <source>
        <dbReference type="EMBL" id="JAU97914.1"/>
    </source>
</evidence>
<keyword evidence="1" id="KW-0862">Zinc</keyword>
<accession>A0A1J3JZU5</accession>
<dbReference type="AlphaFoldDB" id="A0A1J3JZU5"/>
<proteinExistence type="predicted"/>
<dbReference type="Pfam" id="PF00098">
    <property type="entry name" value="zf-CCHC"/>
    <property type="match status" value="1"/>
</dbReference>
<dbReference type="GO" id="GO:0003676">
    <property type="term" value="F:nucleic acid binding"/>
    <property type="evidence" value="ECO:0007669"/>
    <property type="project" value="InterPro"/>
</dbReference>
<dbReference type="Gene3D" id="4.10.60.10">
    <property type="entry name" value="Zinc finger, CCHC-type"/>
    <property type="match status" value="1"/>
</dbReference>
<name>A0A1J3JZU5_NOCCA</name>
<sequence length="190" mass="20349">MSRFLQEFRRNIRTQCRGGMYHTRAGLVELAASIEEDLREPVSSAVVPAAVVPATHPRGQQQHQQRRGYSSGHGRGGRPAQGQKRRAEEISASSPSTGGCFGCGSLDHRVATCPKRAGSRETTVCFYCREPGHIKTICPKLQQRAVAAAIQPLAIQSAAQVAVLQSGGAPRVYTLAEVGQTSQARSQGPC</sequence>